<name>A0AAD6CQW6_9EURO</name>
<comment type="caution">
    <text evidence="1">The sequence shown here is derived from an EMBL/GenBank/DDBJ whole genome shotgun (WGS) entry which is preliminary data.</text>
</comment>
<dbReference type="AlphaFoldDB" id="A0AAD6CQW6"/>
<dbReference type="Proteomes" id="UP001220324">
    <property type="component" value="Unassembled WGS sequence"/>
</dbReference>
<reference evidence="1 2" key="1">
    <citation type="journal article" date="2023" name="IMA Fungus">
        <title>Comparative genomic study of the Penicillium genus elucidates a diverse pangenome and 15 lateral gene transfer events.</title>
        <authorList>
            <person name="Petersen C."/>
            <person name="Sorensen T."/>
            <person name="Nielsen M.R."/>
            <person name="Sondergaard T.E."/>
            <person name="Sorensen J.L."/>
            <person name="Fitzpatrick D.A."/>
            <person name="Frisvad J.C."/>
            <person name="Nielsen K.L."/>
        </authorList>
    </citation>
    <scope>NUCLEOTIDE SEQUENCE [LARGE SCALE GENOMIC DNA]</scope>
    <source>
        <strain evidence="1 2">IBT 35679</strain>
    </source>
</reference>
<protein>
    <submittedName>
        <fullName evidence="1">Uncharacterized protein</fullName>
    </submittedName>
</protein>
<keyword evidence="2" id="KW-1185">Reference proteome</keyword>
<evidence type="ECO:0000313" key="2">
    <source>
        <dbReference type="Proteomes" id="UP001220324"/>
    </source>
</evidence>
<evidence type="ECO:0000313" key="1">
    <source>
        <dbReference type="EMBL" id="KAJ5532003.1"/>
    </source>
</evidence>
<dbReference type="EMBL" id="JAQIZZ010000007">
    <property type="protein sequence ID" value="KAJ5532003.1"/>
    <property type="molecule type" value="Genomic_DNA"/>
</dbReference>
<sequence length="88" mass="9974">MKLGWDVVFGIYLENTTDLSWNTVINDLDNEDGPLASLGHASSRKALGFLCFRYYQGCEPKLEDILFGSFYRTRQLVDLTVGVEHLSI</sequence>
<gene>
    <name evidence="1" type="ORF">N7494_008555</name>
</gene>
<accession>A0AAD6CQW6</accession>
<proteinExistence type="predicted"/>
<organism evidence="1 2">
    <name type="scientific">Penicillium frequentans</name>
    <dbReference type="NCBI Taxonomy" id="3151616"/>
    <lineage>
        <taxon>Eukaryota</taxon>
        <taxon>Fungi</taxon>
        <taxon>Dikarya</taxon>
        <taxon>Ascomycota</taxon>
        <taxon>Pezizomycotina</taxon>
        <taxon>Eurotiomycetes</taxon>
        <taxon>Eurotiomycetidae</taxon>
        <taxon>Eurotiales</taxon>
        <taxon>Aspergillaceae</taxon>
        <taxon>Penicillium</taxon>
    </lineage>
</organism>